<accession>A0A165LAD6</accession>
<gene>
    <name evidence="3" type="ORF">A3K90_01245</name>
</gene>
<dbReference type="Proteomes" id="UP000076481">
    <property type="component" value="Unassembled WGS sequence"/>
</dbReference>
<feature type="domain" description="MannoseP isomerase/GMP-like beta-helix" evidence="2">
    <location>
        <begin position="310"/>
        <end position="359"/>
    </location>
</feature>
<dbReference type="CDD" id="cd02509">
    <property type="entry name" value="GDP-M1P_Guanylyltransferase"/>
    <property type="match status" value="1"/>
</dbReference>
<evidence type="ECO:0000259" key="1">
    <source>
        <dbReference type="Pfam" id="PF00483"/>
    </source>
</evidence>
<dbReference type="SUPFAM" id="SSF53448">
    <property type="entry name" value="Nucleotide-diphospho-sugar transferases"/>
    <property type="match status" value="1"/>
</dbReference>
<dbReference type="SUPFAM" id="SSF159283">
    <property type="entry name" value="Guanosine diphospho-D-mannose pyrophosphorylase/mannose-6-phosphate isomerase linker domain"/>
    <property type="match status" value="1"/>
</dbReference>
<keyword evidence="3" id="KW-0808">Transferase</keyword>
<dbReference type="RefSeq" id="WP_303682210.1">
    <property type="nucleotide sequence ID" value="NZ_LVWG01000034.1"/>
</dbReference>
<dbReference type="EMBL" id="LVWG01000034">
    <property type="protein sequence ID" value="KZK73779.1"/>
    <property type="molecule type" value="Genomic_DNA"/>
</dbReference>
<dbReference type="AlphaFoldDB" id="A0A165LAD6"/>
<dbReference type="InterPro" id="IPR029044">
    <property type="entry name" value="Nucleotide-diphossugar_trans"/>
</dbReference>
<comment type="caution">
    <text evidence="3">The sequence shown here is derived from an EMBL/GenBank/DDBJ whole genome shotgun (WGS) entry which is preliminary data.</text>
</comment>
<dbReference type="InterPro" id="IPR054566">
    <property type="entry name" value="ManC/GMP-like_b-helix"/>
</dbReference>
<evidence type="ECO:0000313" key="3">
    <source>
        <dbReference type="EMBL" id="KZK73779.1"/>
    </source>
</evidence>
<dbReference type="GO" id="GO:0009298">
    <property type="term" value="P:GDP-mannose biosynthetic process"/>
    <property type="evidence" value="ECO:0007669"/>
    <property type="project" value="TreeGrafter"/>
</dbReference>
<sequence length="372" mass="41253">MDKSIEPGVYVLIMAGGSERELWPMCRAGKPKPFLDLFGDGSLIENTFRRAARFTRKDHVLIVTDRHGSELLIESGVPIARENIIVEPYARGTATCIALGAAHVRKRDPDGVLVVMPSDHVILDEDAFQATLYVALGEARRKDSLVTIGIIPRSPEIVYGYIQAGEVLERPHADLDKGIILHHVRTFAEKPDLATAIRFLESRDFYWNSGIFAADVETLFNAYRRYLPDLYRDMLSVHDAIGTRKEDRVVSGLYSWIHPASIDTAIMEKHGDIVLLTGEFGWHDPGSWDEVSAITKERTVFSGDEGVPGVVAIEAENNFIQKPGGKVVAVVGASDLIIIDTPDALLVCSRGESHRVGEALDLLRRQGFEERQ</sequence>
<feature type="domain" description="Nucleotidyl transferase" evidence="1">
    <location>
        <begin position="12"/>
        <end position="293"/>
    </location>
</feature>
<dbReference type="Gene3D" id="3.90.550.10">
    <property type="entry name" value="Spore Coat Polysaccharide Biosynthesis Protein SpsA, Chain A"/>
    <property type="match status" value="1"/>
</dbReference>
<dbReference type="PANTHER" id="PTHR46390:SF1">
    <property type="entry name" value="MANNOSE-1-PHOSPHATE GUANYLYLTRANSFERASE"/>
    <property type="match status" value="1"/>
</dbReference>
<reference evidence="3 4" key="1">
    <citation type="submission" date="2016-03" db="EMBL/GenBank/DDBJ databases">
        <title>Speciation and ecological success in dimly lit waters: horizontal gene transfer in a green sulfur bacteria bloom unveiled by metagenomic assembly.</title>
        <authorList>
            <person name="Llorens-Mares T."/>
            <person name="Liu Z."/>
            <person name="Allen L.Z."/>
            <person name="Rusch D.B."/>
            <person name="Craig M.T."/>
            <person name="Dupont C.L."/>
            <person name="Bryant D.A."/>
            <person name="Casamayor E.O."/>
        </authorList>
    </citation>
    <scope>NUCLEOTIDE SEQUENCE [LARGE SCALE GENOMIC DNA]</scope>
    <source>
        <strain evidence="3">CIII</strain>
    </source>
</reference>
<dbReference type="Pfam" id="PF22640">
    <property type="entry name" value="ManC_GMP_beta-helix"/>
    <property type="match status" value="1"/>
</dbReference>
<dbReference type="InterPro" id="IPR049577">
    <property type="entry name" value="GMPP_N"/>
</dbReference>
<dbReference type="GO" id="GO:0004475">
    <property type="term" value="F:mannose-1-phosphate guanylyltransferase (GTP) activity"/>
    <property type="evidence" value="ECO:0007669"/>
    <property type="project" value="InterPro"/>
</dbReference>
<protein>
    <submittedName>
        <fullName evidence="3">Mannose-1-phosphate guanyltransferase</fullName>
    </submittedName>
</protein>
<dbReference type="InterPro" id="IPR051161">
    <property type="entry name" value="Mannose-6P_isomerase_type2"/>
</dbReference>
<dbReference type="PANTHER" id="PTHR46390">
    <property type="entry name" value="MANNOSE-1-PHOSPHATE GUANYLYLTRANSFERASE"/>
    <property type="match status" value="1"/>
</dbReference>
<name>A0A165LAD6_PELLU</name>
<dbReference type="Pfam" id="PF00483">
    <property type="entry name" value="NTP_transferase"/>
    <property type="match status" value="1"/>
</dbReference>
<organism evidence="3 4">
    <name type="scientific">Pelodictyon luteolum</name>
    <dbReference type="NCBI Taxonomy" id="1100"/>
    <lineage>
        <taxon>Bacteria</taxon>
        <taxon>Pseudomonadati</taxon>
        <taxon>Chlorobiota</taxon>
        <taxon>Chlorobiia</taxon>
        <taxon>Chlorobiales</taxon>
        <taxon>Chlorobiaceae</taxon>
        <taxon>Chlorobium/Pelodictyon group</taxon>
        <taxon>Pelodictyon</taxon>
    </lineage>
</organism>
<evidence type="ECO:0000259" key="2">
    <source>
        <dbReference type="Pfam" id="PF22640"/>
    </source>
</evidence>
<dbReference type="InterPro" id="IPR005835">
    <property type="entry name" value="NTP_transferase_dom"/>
</dbReference>
<evidence type="ECO:0000313" key="4">
    <source>
        <dbReference type="Proteomes" id="UP000076481"/>
    </source>
</evidence>
<proteinExistence type="predicted"/>